<keyword evidence="4" id="KW-1134">Transmembrane beta strand</keyword>
<dbReference type="AlphaFoldDB" id="A0A841JPH4"/>
<dbReference type="GO" id="GO:1990281">
    <property type="term" value="C:efflux pump complex"/>
    <property type="evidence" value="ECO:0007669"/>
    <property type="project" value="TreeGrafter"/>
</dbReference>
<dbReference type="RefSeq" id="WP_082125952.1">
    <property type="nucleotide sequence ID" value="NZ_JACHEK010000002.1"/>
</dbReference>
<dbReference type="Proteomes" id="UP000538666">
    <property type="component" value="Unassembled WGS sequence"/>
</dbReference>
<dbReference type="PANTHER" id="PTHR30026">
    <property type="entry name" value="OUTER MEMBRANE PROTEIN TOLC"/>
    <property type="match status" value="1"/>
</dbReference>
<feature type="coiled-coil region" evidence="8">
    <location>
        <begin position="353"/>
        <end position="391"/>
    </location>
</feature>
<keyword evidence="8" id="KW-0175">Coiled coil</keyword>
<comment type="similarity">
    <text evidence="2">Belongs to the outer membrane factor (OMF) (TC 1.B.17) family.</text>
</comment>
<name>A0A841JPH4_9BACT</name>
<evidence type="ECO:0000256" key="1">
    <source>
        <dbReference type="ARBA" id="ARBA00004442"/>
    </source>
</evidence>
<reference evidence="9 10" key="1">
    <citation type="submission" date="2020-08" db="EMBL/GenBank/DDBJ databases">
        <title>Genomic Encyclopedia of Type Strains, Phase IV (KMG-IV): sequencing the most valuable type-strain genomes for metagenomic binning, comparative biology and taxonomic classification.</title>
        <authorList>
            <person name="Goeker M."/>
        </authorList>
    </citation>
    <scope>NUCLEOTIDE SEQUENCE [LARGE SCALE GENOMIC DNA]</scope>
    <source>
        <strain evidence="9 10">DSM 103733</strain>
    </source>
</reference>
<evidence type="ECO:0000256" key="8">
    <source>
        <dbReference type="SAM" id="Coils"/>
    </source>
</evidence>
<gene>
    <name evidence="9" type="ORF">HNQ77_001147</name>
</gene>
<comment type="subcellular location">
    <subcellularLocation>
        <location evidence="1">Cell outer membrane</location>
    </subcellularLocation>
</comment>
<evidence type="ECO:0000256" key="7">
    <source>
        <dbReference type="ARBA" id="ARBA00023237"/>
    </source>
</evidence>
<keyword evidence="6" id="KW-0472">Membrane</keyword>
<protein>
    <submittedName>
        <fullName evidence="9">Outer membrane protein TolC</fullName>
    </submittedName>
</protein>
<evidence type="ECO:0000256" key="6">
    <source>
        <dbReference type="ARBA" id="ARBA00023136"/>
    </source>
</evidence>
<proteinExistence type="inferred from homology"/>
<evidence type="ECO:0000256" key="4">
    <source>
        <dbReference type="ARBA" id="ARBA00022452"/>
    </source>
</evidence>
<keyword evidence="3" id="KW-0813">Transport</keyword>
<dbReference type="SUPFAM" id="SSF56954">
    <property type="entry name" value="Outer membrane efflux proteins (OEP)"/>
    <property type="match status" value="1"/>
</dbReference>
<keyword evidence="5" id="KW-0812">Transmembrane</keyword>
<dbReference type="GO" id="GO:0015562">
    <property type="term" value="F:efflux transmembrane transporter activity"/>
    <property type="evidence" value="ECO:0007669"/>
    <property type="project" value="InterPro"/>
</dbReference>
<evidence type="ECO:0000256" key="3">
    <source>
        <dbReference type="ARBA" id="ARBA00022448"/>
    </source>
</evidence>
<dbReference type="OrthoDB" id="108961at2"/>
<accession>A0A841JPH4</accession>
<comment type="caution">
    <text evidence="9">The sequence shown here is derived from an EMBL/GenBank/DDBJ whole genome shotgun (WGS) entry which is preliminary data.</text>
</comment>
<evidence type="ECO:0000313" key="10">
    <source>
        <dbReference type="Proteomes" id="UP000538666"/>
    </source>
</evidence>
<sequence>MRPRTIPCLLSKSLLPALFGMLGSILVISGAHAQNNSPLPLTLSGAIDLALHQNRDLKLSQLAVTDSEHKKEIARSAYFPHIKNDSAMLHVTDLAGVQIPAGAFGNHASTGPIPSQNLFLDQGSLTSYTSGTGLEQPFTQMFKIHESNRAATADIDSARIQLDQATNDVALKVRQLYFGILIAQLRQQAAEDEVAAGQVKLQENQEDVERGRALDVAVLESKASYLDARQNALAQKLQTHDLTLELDDLLGLPLTTQLQLDSDASALSLNVPSREECKQIAHDRSPQIRAAEQSVIKAKAGLAAAKDAYIPDVTGLARYSYQSGVPLLVHNFGTFGFSFNYDLFDGGKRIAEIRDSRTLLSEAELNLVKVEDEVEVRVEQAYDKVEQMQDLVGVAQQAVDARVEAARLSDRQFEQNAALDSARAEAHAKALSARASYLQANVGLSLAQGDLKTLIGQLPR</sequence>
<dbReference type="Pfam" id="PF02321">
    <property type="entry name" value="OEP"/>
    <property type="match status" value="2"/>
</dbReference>
<dbReference type="Gene3D" id="1.20.1600.10">
    <property type="entry name" value="Outer membrane efflux proteins (OEP)"/>
    <property type="match status" value="1"/>
</dbReference>
<dbReference type="GO" id="GO:0009279">
    <property type="term" value="C:cell outer membrane"/>
    <property type="evidence" value="ECO:0007669"/>
    <property type="project" value="UniProtKB-SubCell"/>
</dbReference>
<dbReference type="EMBL" id="JACHEK010000002">
    <property type="protein sequence ID" value="MBB6143203.1"/>
    <property type="molecule type" value="Genomic_DNA"/>
</dbReference>
<dbReference type="GO" id="GO:0015288">
    <property type="term" value="F:porin activity"/>
    <property type="evidence" value="ECO:0007669"/>
    <property type="project" value="TreeGrafter"/>
</dbReference>
<dbReference type="InterPro" id="IPR003423">
    <property type="entry name" value="OMP_efflux"/>
</dbReference>
<organism evidence="9 10">
    <name type="scientific">Silvibacterium bohemicum</name>
    <dbReference type="NCBI Taxonomy" id="1577686"/>
    <lineage>
        <taxon>Bacteria</taxon>
        <taxon>Pseudomonadati</taxon>
        <taxon>Acidobacteriota</taxon>
        <taxon>Terriglobia</taxon>
        <taxon>Terriglobales</taxon>
        <taxon>Acidobacteriaceae</taxon>
        <taxon>Silvibacterium</taxon>
    </lineage>
</organism>
<evidence type="ECO:0000313" key="9">
    <source>
        <dbReference type="EMBL" id="MBB6143203.1"/>
    </source>
</evidence>
<dbReference type="InterPro" id="IPR051906">
    <property type="entry name" value="TolC-like"/>
</dbReference>
<keyword evidence="7" id="KW-0998">Cell outer membrane</keyword>
<dbReference type="PANTHER" id="PTHR30026:SF20">
    <property type="entry name" value="OUTER MEMBRANE PROTEIN TOLC"/>
    <property type="match status" value="1"/>
</dbReference>
<evidence type="ECO:0000256" key="5">
    <source>
        <dbReference type="ARBA" id="ARBA00022692"/>
    </source>
</evidence>
<evidence type="ECO:0000256" key="2">
    <source>
        <dbReference type="ARBA" id="ARBA00007613"/>
    </source>
</evidence>
<keyword evidence="10" id="KW-1185">Reference proteome</keyword>